<dbReference type="Proteomes" id="UP000325081">
    <property type="component" value="Unassembled WGS sequence"/>
</dbReference>
<dbReference type="Pfam" id="PF15628">
    <property type="entry name" value="RRM_DME"/>
    <property type="match status" value="1"/>
</dbReference>
<dbReference type="Gene3D" id="1.10.1670.10">
    <property type="entry name" value="Helix-hairpin-Helix base-excision DNA repair enzymes (C-terminal)"/>
    <property type="match status" value="1"/>
</dbReference>
<evidence type="ECO:0000256" key="8">
    <source>
        <dbReference type="ARBA" id="ARBA00023242"/>
    </source>
</evidence>
<dbReference type="InterPro" id="IPR028925">
    <property type="entry name" value="RRM_DME"/>
</dbReference>
<evidence type="ECO:0000256" key="6">
    <source>
        <dbReference type="ARBA" id="ARBA00023014"/>
    </source>
</evidence>
<comment type="similarity">
    <text evidence="3">Belongs to the DNA glycosylase family. DEMETER subfamily.</text>
</comment>
<evidence type="ECO:0000259" key="10">
    <source>
        <dbReference type="SMART" id="SM00478"/>
    </source>
</evidence>
<sequence length="732" mass="83084">MPYVGAVTKSVSETSAKSSEGPHNVLVYTRKKYSNKPSVPQNVLVYMRKKYAKKPTGHEKLKGIVVAKRVKVAVLKIKQRKISTGKFDSWKDPTESESLLERVESFVSSIRPIQGEMKFCKWKGSVLDSIMGAYLTQNVKDTFSSSAFISLASKYPIKAAQVHSPPDETFKMVLRSSRSKVKIDEEMLPSWKMKRPRTAEFGRKNRALKGKAVCAKDSCSEVEKGGKIENDEVLTRMHSWKIKKNRTNGMEKRALITRKRKMSEDGWDALKKCYMVEDEFGDNAYDNDSSDALDWKAVQAAKVDEIAKAIKNRGMSNNLATRIKNCLTMLETNLGRLNLEWMKGVPDNTAREYLLRIPGLGLKSVECVRLLSLSQKAFPIDRNAGRIAVRLGWVPIQPLPQGQGQEFHQLEEYPKPDSVQDYLWPQLSQLDVPTLYELHCQMITFGKVFCTKKNPNCNACPMKAECRHYASARHSSNIFEDRGESSTVNEKAMLPIQCVFPKRPQGSGKLKSHEALVWDLEDFGIEKISEIKADENIEKSAQEGEISKALMFLNTKSSVYVPVSNKLKNAVYLRTEHRVYELPDSHCVLAKLEKRVFDDSCPYLLAIWPNENPDKEDTVYGTLVLPARTAMRGKFPLNGTYFQANEVFADDESCEFPIKVSKASISNLPCTTLYCGNDVSTICKGMKAHEVRKCFREGYICLRRFNRKNRESKPLSARFYFQAKPSNQVTQR</sequence>
<evidence type="ECO:0000256" key="1">
    <source>
        <dbReference type="ARBA" id="ARBA00001966"/>
    </source>
</evidence>
<dbReference type="GO" id="GO:0019104">
    <property type="term" value="F:DNA N-glycosylase activity"/>
    <property type="evidence" value="ECO:0007669"/>
    <property type="project" value="InterPro"/>
</dbReference>
<dbReference type="InterPro" id="IPR023170">
    <property type="entry name" value="HhH_base_excis_C"/>
</dbReference>
<evidence type="ECO:0000313" key="11">
    <source>
        <dbReference type="EMBL" id="GER50108.1"/>
    </source>
</evidence>
<dbReference type="InterPro" id="IPR044811">
    <property type="entry name" value="DME/ROS1"/>
</dbReference>
<dbReference type="GO" id="GO:0003677">
    <property type="term" value="F:DNA binding"/>
    <property type="evidence" value="ECO:0007669"/>
    <property type="project" value="UniProtKB-KW"/>
</dbReference>
<dbReference type="SMART" id="SM00525">
    <property type="entry name" value="FES"/>
    <property type="match status" value="1"/>
</dbReference>
<dbReference type="PANTHER" id="PTHR46213:SF13">
    <property type="entry name" value="DEMETER-LIKE PROTEIN 2-RELATED"/>
    <property type="match status" value="1"/>
</dbReference>
<feature type="region of interest" description="Disordered" evidence="9">
    <location>
        <begin position="1"/>
        <end position="21"/>
    </location>
</feature>
<proteinExistence type="inferred from homology"/>
<dbReference type="GO" id="GO:0051539">
    <property type="term" value="F:4 iron, 4 sulfur cluster binding"/>
    <property type="evidence" value="ECO:0007669"/>
    <property type="project" value="InterPro"/>
</dbReference>
<dbReference type="PANTHER" id="PTHR46213">
    <property type="entry name" value="TRANSCRIPTIONAL ACTIVATOR DEMETER"/>
    <property type="match status" value="1"/>
</dbReference>
<dbReference type="SUPFAM" id="SSF48150">
    <property type="entry name" value="DNA-glycosylase"/>
    <property type="match status" value="1"/>
</dbReference>
<dbReference type="GO" id="GO:0006284">
    <property type="term" value="P:base-excision repair"/>
    <property type="evidence" value="ECO:0007669"/>
    <property type="project" value="InterPro"/>
</dbReference>
<reference evidence="12" key="1">
    <citation type="journal article" date="2019" name="Curr. Biol.">
        <title>Genome Sequence of Striga asiatica Provides Insight into the Evolution of Plant Parasitism.</title>
        <authorList>
            <person name="Yoshida S."/>
            <person name="Kim S."/>
            <person name="Wafula E.K."/>
            <person name="Tanskanen J."/>
            <person name="Kim Y.M."/>
            <person name="Honaas L."/>
            <person name="Yang Z."/>
            <person name="Spallek T."/>
            <person name="Conn C.E."/>
            <person name="Ichihashi Y."/>
            <person name="Cheong K."/>
            <person name="Cui S."/>
            <person name="Der J.P."/>
            <person name="Gundlach H."/>
            <person name="Jiao Y."/>
            <person name="Hori C."/>
            <person name="Ishida J.K."/>
            <person name="Kasahara H."/>
            <person name="Kiba T."/>
            <person name="Kim M.S."/>
            <person name="Koo N."/>
            <person name="Laohavisit A."/>
            <person name="Lee Y.H."/>
            <person name="Lumba S."/>
            <person name="McCourt P."/>
            <person name="Mortimer J.C."/>
            <person name="Mutuku J.M."/>
            <person name="Nomura T."/>
            <person name="Sasaki-Sekimoto Y."/>
            <person name="Seto Y."/>
            <person name="Wang Y."/>
            <person name="Wakatake T."/>
            <person name="Sakakibara H."/>
            <person name="Demura T."/>
            <person name="Yamaguchi S."/>
            <person name="Yoneyama K."/>
            <person name="Manabe R.I."/>
            <person name="Nelson D.C."/>
            <person name="Schulman A.H."/>
            <person name="Timko M.P."/>
            <person name="dePamphilis C.W."/>
            <person name="Choi D."/>
            <person name="Shirasu K."/>
        </authorList>
    </citation>
    <scope>NUCLEOTIDE SEQUENCE [LARGE SCALE GENOMIC DNA]</scope>
    <source>
        <strain evidence="12">cv. UVA1</strain>
    </source>
</reference>
<dbReference type="AlphaFoldDB" id="A0A5A7QYH0"/>
<keyword evidence="6" id="KW-0411">Iron-sulfur</keyword>
<accession>A0A5A7QYH0</accession>
<dbReference type="GO" id="GO:0035514">
    <property type="term" value="F:DNA demethylase activity"/>
    <property type="evidence" value="ECO:0007669"/>
    <property type="project" value="InterPro"/>
</dbReference>
<name>A0A5A7QYH0_STRAF</name>
<dbReference type="EMBL" id="BKCP01009070">
    <property type="protein sequence ID" value="GER50108.1"/>
    <property type="molecule type" value="Genomic_DNA"/>
</dbReference>
<comment type="cofactor">
    <cofactor evidence="1">
        <name>[4Fe-4S] cluster</name>
        <dbReference type="ChEBI" id="CHEBI:49883"/>
    </cofactor>
</comment>
<evidence type="ECO:0000313" key="12">
    <source>
        <dbReference type="Proteomes" id="UP000325081"/>
    </source>
</evidence>
<dbReference type="SMART" id="SM00478">
    <property type="entry name" value="ENDO3c"/>
    <property type="match status" value="1"/>
</dbReference>
<dbReference type="InterPro" id="IPR011257">
    <property type="entry name" value="DNA_glycosylase"/>
</dbReference>
<dbReference type="Gene3D" id="1.10.340.30">
    <property type="entry name" value="Hypothetical protein, domain 2"/>
    <property type="match status" value="1"/>
</dbReference>
<keyword evidence="7" id="KW-0238">DNA-binding</keyword>
<evidence type="ECO:0000256" key="9">
    <source>
        <dbReference type="SAM" id="MobiDB-lite"/>
    </source>
</evidence>
<keyword evidence="5" id="KW-0408">Iron</keyword>
<evidence type="ECO:0000256" key="7">
    <source>
        <dbReference type="ARBA" id="ARBA00023125"/>
    </source>
</evidence>
<dbReference type="GO" id="GO:0141166">
    <property type="term" value="P:chromosomal 5-methylcytosine DNA demethylation pathway"/>
    <property type="evidence" value="ECO:0007669"/>
    <property type="project" value="InterPro"/>
</dbReference>
<dbReference type="OrthoDB" id="5607at2759"/>
<comment type="caution">
    <text evidence="11">The sequence shown here is derived from an EMBL/GenBank/DDBJ whole genome shotgun (WGS) entry which is preliminary data.</text>
</comment>
<gene>
    <name evidence="11" type="ORF">STAS_27390</name>
</gene>
<dbReference type="GO" id="GO:0005634">
    <property type="term" value="C:nucleus"/>
    <property type="evidence" value="ECO:0007669"/>
    <property type="project" value="UniProtKB-SubCell"/>
</dbReference>
<keyword evidence="4" id="KW-0479">Metal-binding</keyword>
<dbReference type="GO" id="GO:0046872">
    <property type="term" value="F:metal ion binding"/>
    <property type="evidence" value="ECO:0007669"/>
    <property type="project" value="UniProtKB-KW"/>
</dbReference>
<evidence type="ECO:0000256" key="3">
    <source>
        <dbReference type="ARBA" id="ARBA00005646"/>
    </source>
</evidence>
<feature type="compositionally biased region" description="Polar residues" evidence="9">
    <location>
        <begin position="9"/>
        <end position="18"/>
    </location>
</feature>
<feature type="domain" description="HhH-GPD" evidence="10">
    <location>
        <begin position="276"/>
        <end position="448"/>
    </location>
</feature>
<dbReference type="InterPro" id="IPR003265">
    <property type="entry name" value="HhH-GPD_domain"/>
</dbReference>
<protein>
    <submittedName>
        <fullName evidence="11">Demeter-like 1</fullName>
    </submittedName>
</protein>
<keyword evidence="12" id="KW-1185">Reference proteome</keyword>
<comment type="subcellular location">
    <subcellularLocation>
        <location evidence="2">Nucleus</location>
    </subcellularLocation>
</comment>
<evidence type="ECO:0000256" key="5">
    <source>
        <dbReference type="ARBA" id="ARBA00023004"/>
    </source>
</evidence>
<evidence type="ECO:0000256" key="4">
    <source>
        <dbReference type="ARBA" id="ARBA00022723"/>
    </source>
</evidence>
<organism evidence="11 12">
    <name type="scientific">Striga asiatica</name>
    <name type="common">Asiatic witchweed</name>
    <name type="synonym">Buchnera asiatica</name>
    <dbReference type="NCBI Taxonomy" id="4170"/>
    <lineage>
        <taxon>Eukaryota</taxon>
        <taxon>Viridiplantae</taxon>
        <taxon>Streptophyta</taxon>
        <taxon>Embryophyta</taxon>
        <taxon>Tracheophyta</taxon>
        <taxon>Spermatophyta</taxon>
        <taxon>Magnoliopsida</taxon>
        <taxon>eudicotyledons</taxon>
        <taxon>Gunneridae</taxon>
        <taxon>Pentapetalae</taxon>
        <taxon>asterids</taxon>
        <taxon>lamiids</taxon>
        <taxon>Lamiales</taxon>
        <taxon>Orobanchaceae</taxon>
        <taxon>Buchnereae</taxon>
        <taxon>Striga</taxon>
    </lineage>
</organism>
<evidence type="ECO:0000256" key="2">
    <source>
        <dbReference type="ARBA" id="ARBA00004123"/>
    </source>
</evidence>
<keyword evidence="8" id="KW-0539">Nucleus</keyword>
<dbReference type="InterPro" id="IPR003651">
    <property type="entry name" value="Endonuclease3_FeS-loop_motif"/>
</dbReference>